<name>A0A6A6IF81_9PLEO</name>
<evidence type="ECO:0000313" key="2">
    <source>
        <dbReference type="EMBL" id="KAF2249066.1"/>
    </source>
</evidence>
<evidence type="ECO:0000313" key="3">
    <source>
        <dbReference type="Proteomes" id="UP000800094"/>
    </source>
</evidence>
<dbReference type="RefSeq" id="XP_033684070.1">
    <property type="nucleotide sequence ID" value="XM_033834913.1"/>
</dbReference>
<sequence>MGDFQGPFKMTQAQFDNWDRIFEPLFDEETRREVEQRKAEAERAEMLRQEEVRRRLLAEQQAAQAREAERVMQGTGTGSAKKAEEMRGRSGRSSTESLIHSTTPYRNTNEPTLPKDFSKSQYRALGQCKQPTPRTSLNVRISNATTELIHLSSTLKRIVYSTKHHPPPNIASTKRSDPLDFKTMPYDNVLAINEMHEFDWRMIAKEYDRNCGNEDMCGPQQQQQQPPEEQAAPANALIESLKPVKPDPTLAETGREDSESKGCGMCVILLHLLSHGLYCVTSTDLEVRHRAESRHQNTTNQGLALDTPHSLSAQMVYYISFFTYRPQTRTQSRIKNTTTENSYDLLRLEHAILHKTRKEADEGGEQNLKEAVEQLARQ</sequence>
<dbReference type="Proteomes" id="UP000800094">
    <property type="component" value="Unassembled WGS sequence"/>
</dbReference>
<feature type="region of interest" description="Disordered" evidence="1">
    <location>
        <begin position="240"/>
        <end position="260"/>
    </location>
</feature>
<dbReference type="GeneID" id="54588243"/>
<evidence type="ECO:0000256" key="1">
    <source>
        <dbReference type="SAM" id="MobiDB-lite"/>
    </source>
</evidence>
<keyword evidence="3" id="KW-1185">Reference proteome</keyword>
<feature type="region of interest" description="Disordered" evidence="1">
    <location>
        <begin position="357"/>
        <end position="378"/>
    </location>
</feature>
<gene>
    <name evidence="2" type="ORF">BU26DRAFT_594757</name>
</gene>
<organism evidence="2 3">
    <name type="scientific">Trematosphaeria pertusa</name>
    <dbReference type="NCBI Taxonomy" id="390896"/>
    <lineage>
        <taxon>Eukaryota</taxon>
        <taxon>Fungi</taxon>
        <taxon>Dikarya</taxon>
        <taxon>Ascomycota</taxon>
        <taxon>Pezizomycotina</taxon>
        <taxon>Dothideomycetes</taxon>
        <taxon>Pleosporomycetidae</taxon>
        <taxon>Pleosporales</taxon>
        <taxon>Massarineae</taxon>
        <taxon>Trematosphaeriaceae</taxon>
        <taxon>Trematosphaeria</taxon>
    </lineage>
</organism>
<accession>A0A6A6IF81</accession>
<proteinExistence type="predicted"/>
<dbReference type="EMBL" id="ML987195">
    <property type="protein sequence ID" value="KAF2249066.1"/>
    <property type="molecule type" value="Genomic_DNA"/>
</dbReference>
<feature type="compositionally biased region" description="Polar residues" evidence="1">
    <location>
        <begin position="91"/>
        <end position="111"/>
    </location>
</feature>
<reference evidence="2" key="1">
    <citation type="journal article" date="2020" name="Stud. Mycol.">
        <title>101 Dothideomycetes genomes: a test case for predicting lifestyles and emergence of pathogens.</title>
        <authorList>
            <person name="Haridas S."/>
            <person name="Albert R."/>
            <person name="Binder M."/>
            <person name="Bloem J."/>
            <person name="Labutti K."/>
            <person name="Salamov A."/>
            <person name="Andreopoulos B."/>
            <person name="Baker S."/>
            <person name="Barry K."/>
            <person name="Bills G."/>
            <person name="Bluhm B."/>
            <person name="Cannon C."/>
            <person name="Castanera R."/>
            <person name="Culley D."/>
            <person name="Daum C."/>
            <person name="Ezra D."/>
            <person name="Gonzalez J."/>
            <person name="Henrissat B."/>
            <person name="Kuo A."/>
            <person name="Liang C."/>
            <person name="Lipzen A."/>
            <person name="Lutzoni F."/>
            <person name="Magnuson J."/>
            <person name="Mondo S."/>
            <person name="Nolan M."/>
            <person name="Ohm R."/>
            <person name="Pangilinan J."/>
            <person name="Park H.-J."/>
            <person name="Ramirez L."/>
            <person name="Alfaro M."/>
            <person name="Sun H."/>
            <person name="Tritt A."/>
            <person name="Yoshinaga Y."/>
            <person name="Zwiers L.-H."/>
            <person name="Turgeon B."/>
            <person name="Goodwin S."/>
            <person name="Spatafora J."/>
            <person name="Crous P."/>
            <person name="Grigoriev I."/>
        </authorList>
    </citation>
    <scope>NUCLEOTIDE SEQUENCE</scope>
    <source>
        <strain evidence="2">CBS 122368</strain>
    </source>
</reference>
<feature type="region of interest" description="Disordered" evidence="1">
    <location>
        <begin position="66"/>
        <end position="114"/>
    </location>
</feature>
<protein>
    <submittedName>
        <fullName evidence="2">Uncharacterized protein</fullName>
    </submittedName>
</protein>
<dbReference type="AlphaFoldDB" id="A0A6A6IF81"/>